<evidence type="ECO:0000256" key="2">
    <source>
        <dbReference type="SAM" id="Phobius"/>
    </source>
</evidence>
<feature type="transmembrane region" description="Helical" evidence="2">
    <location>
        <begin position="294"/>
        <end position="311"/>
    </location>
</feature>
<feature type="region of interest" description="Disordered" evidence="1">
    <location>
        <begin position="338"/>
        <end position="362"/>
    </location>
</feature>
<name>A0A449B3W2_9BACT</name>
<organism evidence="3 4">
    <name type="scientific">Mycoplasmopsis maculosa</name>
    <dbReference type="NCBI Taxonomy" id="114885"/>
    <lineage>
        <taxon>Bacteria</taxon>
        <taxon>Bacillati</taxon>
        <taxon>Mycoplasmatota</taxon>
        <taxon>Mycoplasmoidales</taxon>
        <taxon>Metamycoplasmataceae</taxon>
        <taxon>Mycoplasmopsis</taxon>
    </lineage>
</organism>
<accession>A0A449B3W2</accession>
<dbReference type="NCBIfam" id="NF045848">
    <property type="entry name" value="MMCAP2_0566_fam"/>
    <property type="match status" value="1"/>
</dbReference>
<evidence type="ECO:0000313" key="3">
    <source>
        <dbReference type="EMBL" id="VEU75294.1"/>
    </source>
</evidence>
<dbReference type="KEGG" id="mmau:NCTC10168_00212"/>
<dbReference type="EMBL" id="LR215037">
    <property type="protein sequence ID" value="VEU75294.1"/>
    <property type="molecule type" value="Genomic_DNA"/>
</dbReference>
<keyword evidence="2" id="KW-0812">Transmembrane</keyword>
<proteinExistence type="predicted"/>
<feature type="transmembrane region" description="Helical" evidence="2">
    <location>
        <begin position="247"/>
        <end position="268"/>
    </location>
</feature>
<sequence length="426" mass="49164">MQWLLDNVGYIIYSALWYILVFLPAWILHIVYSTLEFIALKLPIFILFGGYKIDFTSTFFIRFFTIMAISLILVFGIVMYRFFKAQKDKENQLLFKESLKRGFLSGLIMIGIPILIWLMMVFFTIIYQFIKSVLLNSQDNSITSFLFQTLEPSWENTSLGHQDWIAVKNTYLALNFKGYQNLRSSSILLILELCISFLAILWVMLNLFLRIVKIVAFEFIYLLWLPPAVAQGTNDAGETLKKWFTKFFECILSTFIILVVLILFLFLIETTFKQVPLLITDIIGDPKYEVLKDIVSAILSIGILIGMTFGIENMVTRLMFFFNLDQFAQGTNIKLRKKANASNNNNKRSSKSNNQKGIQNDKNVLKKDNLSKTIATKNQKINNKNNNISSNKTSSVMKPWFVKLFDALKGLKKDNVTSKTTKKNKI</sequence>
<keyword evidence="2" id="KW-0472">Membrane</keyword>
<feature type="transmembrane region" description="Helical" evidence="2">
    <location>
        <begin position="187"/>
        <end position="209"/>
    </location>
</feature>
<protein>
    <submittedName>
        <fullName evidence="3">Uncharacterized protein</fullName>
    </submittedName>
</protein>
<evidence type="ECO:0000313" key="4">
    <source>
        <dbReference type="Proteomes" id="UP000290243"/>
    </source>
</evidence>
<dbReference type="RefSeq" id="WP_129646282.1">
    <property type="nucleotide sequence ID" value="NZ_LR215037.1"/>
</dbReference>
<gene>
    <name evidence="3" type="ORF">NCTC10168_00212</name>
</gene>
<keyword evidence="4" id="KW-1185">Reference proteome</keyword>
<feature type="compositionally biased region" description="Low complexity" evidence="1">
    <location>
        <begin position="340"/>
        <end position="354"/>
    </location>
</feature>
<feature type="transmembrane region" description="Helical" evidence="2">
    <location>
        <begin position="12"/>
        <end position="32"/>
    </location>
</feature>
<evidence type="ECO:0000256" key="1">
    <source>
        <dbReference type="SAM" id="MobiDB-lite"/>
    </source>
</evidence>
<feature type="transmembrane region" description="Helical" evidence="2">
    <location>
        <begin position="103"/>
        <end position="130"/>
    </location>
</feature>
<reference evidence="3 4" key="1">
    <citation type="submission" date="2019-01" db="EMBL/GenBank/DDBJ databases">
        <authorList>
            <consortium name="Pathogen Informatics"/>
        </authorList>
    </citation>
    <scope>NUCLEOTIDE SEQUENCE [LARGE SCALE GENOMIC DNA]</scope>
    <source>
        <strain evidence="3 4">NCTC10168</strain>
    </source>
</reference>
<dbReference type="OrthoDB" id="402372at2"/>
<dbReference type="AlphaFoldDB" id="A0A449B3W2"/>
<feature type="transmembrane region" description="Helical" evidence="2">
    <location>
        <begin position="59"/>
        <end position="83"/>
    </location>
</feature>
<feature type="transmembrane region" description="Helical" evidence="2">
    <location>
        <begin position="37"/>
        <end position="53"/>
    </location>
</feature>
<dbReference type="Proteomes" id="UP000290243">
    <property type="component" value="Chromosome"/>
</dbReference>
<keyword evidence="2" id="KW-1133">Transmembrane helix</keyword>
<dbReference type="NCBIfam" id="NF045889">
    <property type="entry name" value="ICE_Mbov_0396_TM"/>
    <property type="match status" value="1"/>
</dbReference>